<dbReference type="EMBL" id="NPKH01000039">
    <property type="protein sequence ID" value="PAP91797.1"/>
    <property type="molecule type" value="Genomic_DNA"/>
</dbReference>
<sequence length="79" mass="9050">MKRLDAANDNDTDKQIARTRQLWQSRIARDLTDEDARQIMHDVTGFFDVLAEWSRAERLAAANDAVAPAKNDGEVRHDR</sequence>
<evidence type="ECO:0000313" key="2">
    <source>
        <dbReference type="Proteomes" id="UP000215931"/>
    </source>
</evidence>
<proteinExistence type="predicted"/>
<accession>A0A271K9F1</accession>
<protein>
    <submittedName>
        <fullName evidence="1">Uncharacterized protein</fullName>
    </submittedName>
</protein>
<organism evidence="1 2">
    <name type="scientific">Mesorhizobium wenxiniae</name>
    <dbReference type="NCBI Taxonomy" id="2014805"/>
    <lineage>
        <taxon>Bacteria</taxon>
        <taxon>Pseudomonadati</taxon>
        <taxon>Pseudomonadota</taxon>
        <taxon>Alphaproteobacteria</taxon>
        <taxon>Hyphomicrobiales</taxon>
        <taxon>Phyllobacteriaceae</taxon>
        <taxon>Mesorhizobium</taxon>
    </lineage>
</organism>
<gene>
    <name evidence="1" type="ORF">CIT31_31770</name>
</gene>
<dbReference type="RefSeq" id="WP_095521768.1">
    <property type="nucleotide sequence ID" value="NZ_NPKH01000039.1"/>
</dbReference>
<keyword evidence="2" id="KW-1185">Reference proteome</keyword>
<dbReference type="OrthoDB" id="8451154at2"/>
<reference evidence="1 2" key="1">
    <citation type="submission" date="2017-08" db="EMBL/GenBank/DDBJ databases">
        <title>Mesorhizobium wenxinae sp. nov., a novel rhizobial species isolated from root nodules of chickpea (Cicer arietinum L.).</title>
        <authorList>
            <person name="Zhang J."/>
        </authorList>
    </citation>
    <scope>NUCLEOTIDE SEQUENCE [LARGE SCALE GENOMIC DNA]</scope>
    <source>
        <strain evidence="2">WYCCWR 10019</strain>
    </source>
</reference>
<evidence type="ECO:0000313" key="1">
    <source>
        <dbReference type="EMBL" id="PAP91797.1"/>
    </source>
</evidence>
<comment type="caution">
    <text evidence="1">The sequence shown here is derived from an EMBL/GenBank/DDBJ whole genome shotgun (WGS) entry which is preliminary data.</text>
</comment>
<dbReference type="Proteomes" id="UP000215931">
    <property type="component" value="Unassembled WGS sequence"/>
</dbReference>
<dbReference type="AlphaFoldDB" id="A0A271K9F1"/>
<name>A0A271K9F1_9HYPH</name>